<dbReference type="EMBL" id="JABBVZ010000047">
    <property type="protein sequence ID" value="NMP23328.1"/>
    <property type="molecule type" value="Genomic_DNA"/>
</dbReference>
<keyword evidence="3" id="KW-1185">Reference proteome</keyword>
<evidence type="ECO:0000313" key="3">
    <source>
        <dbReference type="Proteomes" id="UP000533476"/>
    </source>
</evidence>
<dbReference type="RefSeq" id="WP_169100503.1">
    <property type="nucleotide sequence ID" value="NZ_JABBVZ010000047.1"/>
</dbReference>
<evidence type="ECO:0000313" key="2">
    <source>
        <dbReference type="EMBL" id="NMP23328.1"/>
    </source>
</evidence>
<gene>
    <name evidence="2" type="ORF">HIJ39_13360</name>
</gene>
<dbReference type="AlphaFoldDB" id="A0A7Y0Q2M2"/>
<dbReference type="InterPro" id="IPR043519">
    <property type="entry name" value="NT_sf"/>
</dbReference>
<dbReference type="GO" id="GO:0016779">
    <property type="term" value="F:nucleotidyltransferase activity"/>
    <property type="evidence" value="ECO:0007669"/>
    <property type="project" value="InterPro"/>
</dbReference>
<dbReference type="Pfam" id="PF01909">
    <property type="entry name" value="NTP_transf_2"/>
    <property type="match status" value="1"/>
</dbReference>
<comment type="caution">
    <text evidence="2">The sequence shown here is derived from an EMBL/GenBank/DDBJ whole genome shotgun (WGS) entry which is preliminary data.</text>
</comment>
<accession>A0A7Y0Q2M2</accession>
<keyword evidence="2" id="KW-0808">Transferase</keyword>
<evidence type="ECO:0000259" key="1">
    <source>
        <dbReference type="Pfam" id="PF01909"/>
    </source>
</evidence>
<dbReference type="SUPFAM" id="SSF81301">
    <property type="entry name" value="Nucleotidyltransferase"/>
    <property type="match status" value="1"/>
</dbReference>
<dbReference type="InterPro" id="IPR002934">
    <property type="entry name" value="Polymerase_NTP_transf_dom"/>
</dbReference>
<feature type="domain" description="Polymerase nucleotidyl transferase" evidence="1">
    <location>
        <begin position="29"/>
        <end position="64"/>
    </location>
</feature>
<reference evidence="2 3" key="1">
    <citation type="submission" date="2020-04" db="EMBL/GenBank/DDBJ databases">
        <authorList>
            <person name="Zhang R."/>
            <person name="Schippers A."/>
        </authorList>
    </citation>
    <scope>NUCLEOTIDE SEQUENCE [LARGE SCALE GENOMIC DNA]</scope>
    <source>
        <strain evidence="2 3">DSM 109850</strain>
    </source>
</reference>
<sequence>MEFKGIPWLSDEALQPHRDLAVRVISNLVQEPGVRTIYLEGSLARGTADAYSDVDLRVVLDPHFMPNMWRNRHRIADIPGQIWDLDHQWGDSAQLSYAVLYEPGVYLDLTFVESHPVQLADAVVLWTATEPRANAGTRHNEPVDIHLDPMDDALRMFWIGSPLCAKHLRRRQLWTAHGFIESRRTLFLKIWRLVHAPSRADWGWSKVEEELPRTVLEDLAMTVTPLEYSALSQSLTYLMTMMAHYGPGLAKAYGLSYPEAQASTVARMVSQMLARG</sequence>
<dbReference type="Gene3D" id="3.30.460.10">
    <property type="entry name" value="Beta Polymerase, domain 2"/>
    <property type="match status" value="1"/>
</dbReference>
<organism evidence="2 3">
    <name type="scientific">Sulfobacillus harzensis</name>
    <dbReference type="NCBI Taxonomy" id="2729629"/>
    <lineage>
        <taxon>Bacteria</taxon>
        <taxon>Bacillati</taxon>
        <taxon>Bacillota</taxon>
        <taxon>Clostridia</taxon>
        <taxon>Eubacteriales</taxon>
        <taxon>Clostridiales Family XVII. Incertae Sedis</taxon>
        <taxon>Sulfobacillus</taxon>
    </lineage>
</organism>
<dbReference type="CDD" id="cd05403">
    <property type="entry name" value="NT_KNTase_like"/>
    <property type="match status" value="1"/>
</dbReference>
<dbReference type="Proteomes" id="UP000533476">
    <property type="component" value="Unassembled WGS sequence"/>
</dbReference>
<dbReference type="SUPFAM" id="SSF81631">
    <property type="entry name" value="PAP/OAS1 substrate-binding domain"/>
    <property type="match status" value="1"/>
</dbReference>
<dbReference type="Gene3D" id="1.20.120.330">
    <property type="entry name" value="Nucleotidyltransferases domain 2"/>
    <property type="match status" value="1"/>
</dbReference>
<protein>
    <submittedName>
        <fullName evidence="2">Nucleotidyltransferase domain-containing protein</fullName>
    </submittedName>
</protein>
<proteinExistence type="predicted"/>
<name>A0A7Y0Q2M2_9FIRM</name>